<dbReference type="AlphaFoldDB" id="A0A438DG90"/>
<dbReference type="Proteomes" id="UP000288805">
    <property type="component" value="Unassembled WGS sequence"/>
</dbReference>
<evidence type="ECO:0000313" key="1">
    <source>
        <dbReference type="EMBL" id="RVW34470.1"/>
    </source>
</evidence>
<proteinExistence type="predicted"/>
<reference evidence="1 2" key="1">
    <citation type="journal article" date="2018" name="PLoS Genet.">
        <title>Population sequencing reveals clonal diversity and ancestral inbreeding in the grapevine cultivar Chardonnay.</title>
        <authorList>
            <person name="Roach M.J."/>
            <person name="Johnson D.L."/>
            <person name="Bohlmann J."/>
            <person name="van Vuuren H.J."/>
            <person name="Jones S.J."/>
            <person name="Pretorius I.S."/>
            <person name="Schmidt S.A."/>
            <person name="Borneman A.R."/>
        </authorList>
    </citation>
    <scope>NUCLEOTIDE SEQUENCE [LARGE SCALE GENOMIC DNA]</scope>
    <source>
        <strain evidence="2">cv. Chardonnay</strain>
        <tissue evidence="1">Leaf</tissue>
    </source>
</reference>
<evidence type="ECO:0000313" key="2">
    <source>
        <dbReference type="Proteomes" id="UP000288805"/>
    </source>
</evidence>
<protein>
    <submittedName>
        <fullName evidence="1">Uncharacterized protein</fullName>
    </submittedName>
</protein>
<name>A0A438DG90_VITVI</name>
<gene>
    <name evidence="1" type="ORF">CK203_081410</name>
</gene>
<dbReference type="EMBL" id="QGNW01001641">
    <property type="protein sequence ID" value="RVW34470.1"/>
    <property type="molecule type" value="Genomic_DNA"/>
</dbReference>
<comment type="caution">
    <text evidence="1">The sequence shown here is derived from an EMBL/GenBank/DDBJ whole genome shotgun (WGS) entry which is preliminary data.</text>
</comment>
<sequence>MEALINSRKPLQVPGSSLACVDGSRSLQKLPSSYISPWGGSFEASCDTMLKARKSWRHIDVFSRNNENRPYCSLRERGGCNGTGPGAAYPLPVQARGRLSLVRSNGWCTLPSSEGLDQRHADGHPVTRGTLRGRSWLRDDSWCKWLTCADHYLGGGWLCKALESFKRAPAALKQRERVWGKGPFSYAWVLAKEGSLALRTREKFSANFKGVTPTKVETSFMEDKDRDLFLLDLSSFPSLQNQNPPSFPSLSISILLPNELDPSTPSFGNKG</sequence>
<organism evidence="1 2">
    <name type="scientific">Vitis vinifera</name>
    <name type="common">Grape</name>
    <dbReference type="NCBI Taxonomy" id="29760"/>
    <lineage>
        <taxon>Eukaryota</taxon>
        <taxon>Viridiplantae</taxon>
        <taxon>Streptophyta</taxon>
        <taxon>Embryophyta</taxon>
        <taxon>Tracheophyta</taxon>
        <taxon>Spermatophyta</taxon>
        <taxon>Magnoliopsida</taxon>
        <taxon>eudicotyledons</taxon>
        <taxon>Gunneridae</taxon>
        <taxon>Pentapetalae</taxon>
        <taxon>rosids</taxon>
        <taxon>Vitales</taxon>
        <taxon>Vitaceae</taxon>
        <taxon>Viteae</taxon>
        <taxon>Vitis</taxon>
    </lineage>
</organism>
<accession>A0A438DG90</accession>